<comment type="caution">
    <text evidence="2">The sequence shown here is derived from an EMBL/GenBank/DDBJ whole genome shotgun (WGS) entry which is preliminary data.</text>
</comment>
<organism evidence="2 3">
    <name type="scientific">Gymnopilus dilepis</name>
    <dbReference type="NCBI Taxonomy" id="231916"/>
    <lineage>
        <taxon>Eukaryota</taxon>
        <taxon>Fungi</taxon>
        <taxon>Dikarya</taxon>
        <taxon>Basidiomycota</taxon>
        <taxon>Agaricomycotina</taxon>
        <taxon>Agaricomycetes</taxon>
        <taxon>Agaricomycetidae</taxon>
        <taxon>Agaricales</taxon>
        <taxon>Agaricineae</taxon>
        <taxon>Hymenogastraceae</taxon>
        <taxon>Gymnopilus</taxon>
    </lineage>
</organism>
<evidence type="ECO:0000313" key="3">
    <source>
        <dbReference type="Proteomes" id="UP000284706"/>
    </source>
</evidence>
<evidence type="ECO:0000313" key="2">
    <source>
        <dbReference type="EMBL" id="PPR02693.1"/>
    </source>
</evidence>
<protein>
    <submittedName>
        <fullName evidence="2">Uncharacterized protein</fullName>
    </submittedName>
</protein>
<feature type="region of interest" description="Disordered" evidence="1">
    <location>
        <begin position="330"/>
        <end position="390"/>
    </location>
</feature>
<feature type="compositionally biased region" description="Polar residues" evidence="1">
    <location>
        <begin position="99"/>
        <end position="114"/>
    </location>
</feature>
<dbReference type="InParanoid" id="A0A409YI41"/>
<reference evidence="2 3" key="1">
    <citation type="journal article" date="2018" name="Evol. Lett.">
        <title>Horizontal gene cluster transfer increased hallucinogenic mushroom diversity.</title>
        <authorList>
            <person name="Reynolds H.T."/>
            <person name="Vijayakumar V."/>
            <person name="Gluck-Thaler E."/>
            <person name="Korotkin H.B."/>
            <person name="Matheny P.B."/>
            <person name="Slot J.C."/>
        </authorList>
    </citation>
    <scope>NUCLEOTIDE SEQUENCE [LARGE SCALE GENOMIC DNA]</scope>
    <source>
        <strain evidence="2 3">SRW20</strain>
    </source>
</reference>
<evidence type="ECO:0000256" key="1">
    <source>
        <dbReference type="SAM" id="MobiDB-lite"/>
    </source>
</evidence>
<dbReference type="Proteomes" id="UP000284706">
    <property type="component" value="Unassembled WGS sequence"/>
</dbReference>
<dbReference type="AlphaFoldDB" id="A0A409YI41"/>
<name>A0A409YI41_9AGAR</name>
<keyword evidence="3" id="KW-1185">Reference proteome</keyword>
<feature type="compositionally biased region" description="Polar residues" evidence="1">
    <location>
        <begin position="21"/>
        <end position="33"/>
    </location>
</feature>
<proteinExistence type="predicted"/>
<feature type="compositionally biased region" description="Basic and acidic residues" evidence="1">
    <location>
        <begin position="70"/>
        <end position="80"/>
    </location>
</feature>
<feature type="region of interest" description="Disordered" evidence="1">
    <location>
        <begin position="185"/>
        <end position="264"/>
    </location>
</feature>
<feature type="region of interest" description="Disordered" evidence="1">
    <location>
        <begin position="1"/>
        <end position="151"/>
    </location>
</feature>
<sequence length="420" mass="45370">MLSSQITPETNEEGGRERLSAHTTPRTSVSFPTGNAAARPTEQNPGKRNNPTAYTTPHDAILADLLGTTRGDDLPKEERGVSSGAESSSHLEEELARMGTNQQERATPQPTSSEVLFDPFDGSPLGVLVPHQDDPHADDQSVLQGNPFLGGMHSDSDNAMWTRLSKVLDIQSQISKMHLEMEGIGNAKTADSKRKMYRMSTKPASDATGDEGDVPEATGKDPALPPGLHQPRARVSSTVSTISTAGDAEGDEEGVNVPSEEAEKNRIREEEFEKLTTQFEGRKEAISGIMSKLDELCDAVRRFQYAPNPTMPIFPIRQNMVDPYLSKSMSAGESEAHKPSTTQMNAPEWNEDNATSSSPVCPVPPLDRAKSDTVIIGAPSKRSAPDKRPIPALMLNSMDLDTQTHLIESPASTAGSLHEP</sequence>
<gene>
    <name evidence="2" type="ORF">CVT26_009796</name>
</gene>
<dbReference type="OrthoDB" id="2537650at2759"/>
<dbReference type="EMBL" id="NHYE01000828">
    <property type="protein sequence ID" value="PPR02693.1"/>
    <property type="molecule type" value="Genomic_DNA"/>
</dbReference>
<feature type="compositionally biased region" description="Polar residues" evidence="1">
    <location>
        <begin position="41"/>
        <end position="55"/>
    </location>
</feature>
<feature type="compositionally biased region" description="Polar residues" evidence="1">
    <location>
        <begin position="235"/>
        <end position="244"/>
    </location>
</feature>
<accession>A0A409YI41</accession>